<feature type="transmembrane region" description="Helical" evidence="5">
    <location>
        <begin position="84"/>
        <end position="108"/>
    </location>
</feature>
<proteinExistence type="predicted"/>
<name>A0ABM7MRK5_9BURK</name>
<feature type="transmembrane region" description="Helical" evidence="5">
    <location>
        <begin position="303"/>
        <end position="320"/>
    </location>
</feature>
<sequence length="335" mass="35260">MSVHTPHPPRFSPRSIGLAAAVVTVLIWTSFILIARASADPARGGVLTPLDLAFCRIVGASLILLPWGAWLVRQDRAQGLHGASWLGVSPLTAGITVKVGIFGGLVYAMLAYSGFAYAPALHASVLMPGSLPLWTALLAAWLLRDRITPTRAVGLGLIVLGDLLVGGLSLLRAFDGGQVWLGDVLFMSAAMCWATYSVLARHHGLEAVRATIAITTLAFVVYVPSYSVLVLSGLVNGHVFTAPWRDVLFQATFQGWGSVVISGITFTQMIRHFGPVRSTMITALVPGLSALGAVVLLGEPLRWNLAAGLTLVTAGILFGVRASLPNALKKVAASA</sequence>
<evidence type="ECO:0000313" key="8">
    <source>
        <dbReference type="Proteomes" id="UP000824366"/>
    </source>
</evidence>
<feature type="transmembrane region" description="Helical" evidence="5">
    <location>
        <begin position="155"/>
        <end position="174"/>
    </location>
</feature>
<keyword evidence="2 5" id="KW-0812">Transmembrane</keyword>
<feature type="domain" description="EamA" evidence="6">
    <location>
        <begin position="181"/>
        <end position="318"/>
    </location>
</feature>
<dbReference type="Proteomes" id="UP000824366">
    <property type="component" value="Chromosome"/>
</dbReference>
<gene>
    <name evidence="7" type="ORF">MIZ03_3876</name>
</gene>
<feature type="transmembrane region" description="Helical" evidence="5">
    <location>
        <begin position="180"/>
        <end position="199"/>
    </location>
</feature>
<keyword evidence="8" id="KW-1185">Reference proteome</keyword>
<dbReference type="InterPro" id="IPR037185">
    <property type="entry name" value="EmrE-like"/>
</dbReference>
<feature type="transmembrane region" description="Helical" evidence="5">
    <location>
        <begin position="279"/>
        <end position="297"/>
    </location>
</feature>
<keyword evidence="3 5" id="KW-1133">Transmembrane helix</keyword>
<dbReference type="PANTHER" id="PTHR32322">
    <property type="entry name" value="INNER MEMBRANE TRANSPORTER"/>
    <property type="match status" value="1"/>
</dbReference>
<evidence type="ECO:0000256" key="3">
    <source>
        <dbReference type="ARBA" id="ARBA00022989"/>
    </source>
</evidence>
<dbReference type="SUPFAM" id="SSF103481">
    <property type="entry name" value="Multidrug resistance efflux transporter EmrE"/>
    <property type="match status" value="2"/>
</dbReference>
<comment type="subcellular location">
    <subcellularLocation>
        <location evidence="1">Membrane</location>
        <topology evidence="1">Multi-pass membrane protein</topology>
    </subcellularLocation>
</comment>
<feature type="transmembrane region" description="Helical" evidence="5">
    <location>
        <begin position="211"/>
        <end position="235"/>
    </location>
</feature>
<organism evidence="7 8">
    <name type="scientific">Rhodoferax lithotrophicus</name>
    <dbReference type="NCBI Taxonomy" id="2798804"/>
    <lineage>
        <taxon>Bacteria</taxon>
        <taxon>Pseudomonadati</taxon>
        <taxon>Pseudomonadota</taxon>
        <taxon>Betaproteobacteria</taxon>
        <taxon>Burkholderiales</taxon>
        <taxon>Comamonadaceae</taxon>
        <taxon>Rhodoferax</taxon>
    </lineage>
</organism>
<accession>A0ABM7MRK5</accession>
<dbReference type="InterPro" id="IPR000620">
    <property type="entry name" value="EamA_dom"/>
</dbReference>
<feature type="transmembrane region" description="Helical" evidence="5">
    <location>
        <begin position="120"/>
        <end position="143"/>
    </location>
</feature>
<dbReference type="RefSeq" id="WP_223904868.1">
    <property type="nucleotide sequence ID" value="NZ_AP024238.1"/>
</dbReference>
<keyword evidence="4 5" id="KW-0472">Membrane</keyword>
<evidence type="ECO:0000256" key="5">
    <source>
        <dbReference type="SAM" id="Phobius"/>
    </source>
</evidence>
<evidence type="ECO:0000259" key="6">
    <source>
        <dbReference type="Pfam" id="PF00892"/>
    </source>
</evidence>
<dbReference type="InterPro" id="IPR050638">
    <property type="entry name" value="AA-Vitamin_Transporters"/>
</dbReference>
<feature type="transmembrane region" description="Helical" evidence="5">
    <location>
        <begin position="49"/>
        <end position="72"/>
    </location>
</feature>
<feature type="transmembrane region" description="Helical" evidence="5">
    <location>
        <begin position="247"/>
        <end position="267"/>
    </location>
</feature>
<dbReference type="EMBL" id="AP024238">
    <property type="protein sequence ID" value="BCO28966.1"/>
    <property type="molecule type" value="Genomic_DNA"/>
</dbReference>
<dbReference type="Pfam" id="PF00892">
    <property type="entry name" value="EamA"/>
    <property type="match status" value="2"/>
</dbReference>
<evidence type="ECO:0000256" key="1">
    <source>
        <dbReference type="ARBA" id="ARBA00004141"/>
    </source>
</evidence>
<dbReference type="PANTHER" id="PTHR32322:SF9">
    <property type="entry name" value="AMINO-ACID METABOLITE EFFLUX PUMP-RELATED"/>
    <property type="match status" value="1"/>
</dbReference>
<protein>
    <recommendedName>
        <fullName evidence="6">EamA domain-containing protein</fullName>
    </recommendedName>
</protein>
<evidence type="ECO:0000256" key="4">
    <source>
        <dbReference type="ARBA" id="ARBA00023136"/>
    </source>
</evidence>
<feature type="domain" description="EamA" evidence="6">
    <location>
        <begin position="16"/>
        <end position="165"/>
    </location>
</feature>
<evidence type="ECO:0000256" key="2">
    <source>
        <dbReference type="ARBA" id="ARBA00022692"/>
    </source>
</evidence>
<evidence type="ECO:0000313" key="7">
    <source>
        <dbReference type="EMBL" id="BCO28966.1"/>
    </source>
</evidence>
<reference evidence="7 8" key="1">
    <citation type="journal article" date="2021" name="Microbiol. Spectr.">
        <title>A Single Bacterium Capable of Oxidation and Reduction of Iron at Circumneutral pH.</title>
        <authorList>
            <person name="Kato S."/>
            <person name="Ohkuma M."/>
        </authorList>
    </citation>
    <scope>NUCLEOTIDE SEQUENCE [LARGE SCALE GENOMIC DNA]</scope>
    <source>
        <strain evidence="7 8">MIZ03</strain>
    </source>
</reference>